<dbReference type="AlphaFoldDB" id="A0A842H815"/>
<evidence type="ECO:0000256" key="1">
    <source>
        <dbReference type="SAM" id="MobiDB-lite"/>
    </source>
</evidence>
<dbReference type="RefSeq" id="WP_185673712.1">
    <property type="nucleotide sequence ID" value="NZ_JACHVB010000004.1"/>
</dbReference>
<gene>
    <name evidence="2" type="ORF">H5P28_00205</name>
</gene>
<feature type="compositionally biased region" description="Low complexity" evidence="1">
    <location>
        <begin position="705"/>
        <end position="716"/>
    </location>
</feature>
<dbReference type="EMBL" id="JACHVB010000004">
    <property type="protein sequence ID" value="MBC2592673.1"/>
    <property type="molecule type" value="Genomic_DNA"/>
</dbReference>
<comment type="caution">
    <text evidence="2">The sequence shown here is derived from an EMBL/GenBank/DDBJ whole genome shotgun (WGS) entry which is preliminary data.</text>
</comment>
<proteinExistence type="predicted"/>
<feature type="region of interest" description="Disordered" evidence="1">
    <location>
        <begin position="700"/>
        <end position="745"/>
    </location>
</feature>
<evidence type="ECO:0000313" key="3">
    <source>
        <dbReference type="Proteomes" id="UP000546464"/>
    </source>
</evidence>
<protein>
    <submittedName>
        <fullName evidence="2">Uncharacterized protein</fullName>
    </submittedName>
</protein>
<accession>A0A842H815</accession>
<feature type="compositionally biased region" description="Low complexity" evidence="1">
    <location>
        <begin position="732"/>
        <end position="745"/>
    </location>
</feature>
<keyword evidence="3" id="KW-1185">Reference proteome</keyword>
<sequence>MISDLSLIPAAETSLSASSAPLAQPTVAPLAGAQLLGFAVPAAEAADFLRQPLEVRIEVRNLLTLFTVIHRADRKIAACKKLARETACSWKTLYRKYCLYVKGGQKEDASGRPSGAYYEPHDWRCLLKRYSNGGSGLPEAFVEYLVNEYAKTTREKDAFRSLHQRLELDWLKGVSIPGYGTADEWYAARHEPRPCREFLHPAERPRGWSYENLLTVVNKALPRAEHKRAAQGHLSRSANHFSAQLRRDRSQLLPFQLLTMDDVRLDLQALMFVDGRWQVVYVEALFVIDVATGYILAYGLKGAATRGEDTEQGRKAGTKMSINGRDVRHIVLQTLRRTGLAPWPMTLLCEGGTAKLDQADEVALLTQLTGRFDLESTGKGRGTLLKSGFREEWGMPHVKGWVESLFRKVHTMLNHLPATTGRRYDLSRGDLPARIDYTKAIIARAEKLVPGPLDPRQPIFQQLRLPVLTVDEVNGTVGEMVHALNWRINHKLQGFDQVFEWRDAAGQWRTMDELNALPPEARTGIDLHARMEAPAERLQRLLIPHMDGFERLPEEALLPLYLEKRLATVNGARISIQAKELSTEPLRYRLPEDEGLEEYERREKGVLLYLDADLATAHLTDATDGSYLCALERELPTDMTDQKAILRDGGAVHREREAELDHVRAYLTPTEEAHAAMREHNEDVLEAATVPGVSLARAMREAKARPAPKNPRASSPFTRKPDPALNAERARQTAAHAAIARDLID</sequence>
<dbReference type="InterPro" id="IPR036397">
    <property type="entry name" value="RNaseH_sf"/>
</dbReference>
<dbReference type="Gene3D" id="3.30.420.10">
    <property type="entry name" value="Ribonuclease H-like superfamily/Ribonuclease H"/>
    <property type="match status" value="1"/>
</dbReference>
<reference evidence="2 3" key="1">
    <citation type="submission" date="2020-07" db="EMBL/GenBank/DDBJ databases">
        <authorList>
            <person name="Feng X."/>
        </authorList>
    </citation>
    <scope>NUCLEOTIDE SEQUENCE [LARGE SCALE GENOMIC DNA]</scope>
    <source>
        <strain evidence="2 3">JCM31066</strain>
    </source>
</reference>
<dbReference type="Proteomes" id="UP000546464">
    <property type="component" value="Unassembled WGS sequence"/>
</dbReference>
<dbReference type="GO" id="GO:0003676">
    <property type="term" value="F:nucleic acid binding"/>
    <property type="evidence" value="ECO:0007669"/>
    <property type="project" value="InterPro"/>
</dbReference>
<organism evidence="2 3">
    <name type="scientific">Ruficoccus amylovorans</name>
    <dbReference type="NCBI Taxonomy" id="1804625"/>
    <lineage>
        <taxon>Bacteria</taxon>
        <taxon>Pseudomonadati</taxon>
        <taxon>Verrucomicrobiota</taxon>
        <taxon>Opitutia</taxon>
        <taxon>Puniceicoccales</taxon>
        <taxon>Cerasicoccaceae</taxon>
        <taxon>Ruficoccus</taxon>
    </lineage>
</organism>
<name>A0A842H815_9BACT</name>
<evidence type="ECO:0000313" key="2">
    <source>
        <dbReference type="EMBL" id="MBC2592673.1"/>
    </source>
</evidence>